<gene>
    <name evidence="1" type="ORF">SAMN02745202_00666</name>
</gene>
<protein>
    <submittedName>
        <fullName evidence="1">Uncharacterized protein</fullName>
    </submittedName>
</protein>
<proteinExistence type="predicted"/>
<dbReference type="AlphaFoldDB" id="A0A1T4M7K4"/>
<name>A0A1T4M7K4_9BACT</name>
<evidence type="ECO:0000313" key="2">
    <source>
        <dbReference type="Proteomes" id="UP000190065"/>
    </source>
</evidence>
<reference evidence="1 2" key="1">
    <citation type="submission" date="2017-02" db="EMBL/GenBank/DDBJ databases">
        <authorList>
            <person name="Peterson S.W."/>
        </authorList>
    </citation>
    <scope>NUCLEOTIDE SEQUENCE [LARGE SCALE GENOMIC DNA]</scope>
    <source>
        <strain evidence="1 2">ATCC 43324</strain>
    </source>
</reference>
<organism evidence="1 2">
    <name type="scientific">Segatella oulorum</name>
    <dbReference type="NCBI Taxonomy" id="28136"/>
    <lineage>
        <taxon>Bacteria</taxon>
        <taxon>Pseudomonadati</taxon>
        <taxon>Bacteroidota</taxon>
        <taxon>Bacteroidia</taxon>
        <taxon>Bacteroidales</taxon>
        <taxon>Prevotellaceae</taxon>
        <taxon>Segatella</taxon>
    </lineage>
</organism>
<dbReference type="Proteomes" id="UP000190065">
    <property type="component" value="Unassembled WGS sequence"/>
</dbReference>
<accession>A0A1T4M7K4</accession>
<dbReference type="EMBL" id="FUXK01000005">
    <property type="protein sequence ID" value="SJZ62885.1"/>
    <property type="molecule type" value="Genomic_DNA"/>
</dbReference>
<evidence type="ECO:0000313" key="1">
    <source>
        <dbReference type="EMBL" id="SJZ62885.1"/>
    </source>
</evidence>
<sequence length="39" mass="4739">MQYQIKWHNVLHEYTSKEYYETSAKPTILSILTHTLLEE</sequence>